<evidence type="ECO:0000313" key="2">
    <source>
        <dbReference type="Proteomes" id="UP001283361"/>
    </source>
</evidence>
<name>A0AAE0XN97_9GAST</name>
<comment type="caution">
    <text evidence="1">The sequence shown here is derived from an EMBL/GenBank/DDBJ whole genome shotgun (WGS) entry which is preliminary data.</text>
</comment>
<sequence length="99" mass="10796">MTLGKESLKLRNTLRIFALDELKETEGPNSNNCVSNPHVTLTNGTKILLFASICWRSFLCSKGKISASSPRSLGDFLVRCFTSLQGNTSDTVLCGRGVE</sequence>
<proteinExistence type="predicted"/>
<gene>
    <name evidence="1" type="ORF">RRG08_064931</name>
</gene>
<keyword evidence="2" id="KW-1185">Reference proteome</keyword>
<protein>
    <submittedName>
        <fullName evidence="1">Uncharacterized protein</fullName>
    </submittedName>
</protein>
<dbReference type="Proteomes" id="UP001283361">
    <property type="component" value="Unassembled WGS sequence"/>
</dbReference>
<dbReference type="AlphaFoldDB" id="A0AAE0XN97"/>
<dbReference type="EMBL" id="JAWDGP010007989">
    <property type="protein sequence ID" value="KAK3698014.1"/>
    <property type="molecule type" value="Genomic_DNA"/>
</dbReference>
<accession>A0AAE0XN97</accession>
<organism evidence="1 2">
    <name type="scientific">Elysia crispata</name>
    <name type="common">lettuce slug</name>
    <dbReference type="NCBI Taxonomy" id="231223"/>
    <lineage>
        <taxon>Eukaryota</taxon>
        <taxon>Metazoa</taxon>
        <taxon>Spiralia</taxon>
        <taxon>Lophotrochozoa</taxon>
        <taxon>Mollusca</taxon>
        <taxon>Gastropoda</taxon>
        <taxon>Heterobranchia</taxon>
        <taxon>Euthyneura</taxon>
        <taxon>Panpulmonata</taxon>
        <taxon>Sacoglossa</taxon>
        <taxon>Placobranchoidea</taxon>
        <taxon>Plakobranchidae</taxon>
        <taxon>Elysia</taxon>
    </lineage>
</organism>
<reference evidence="1" key="1">
    <citation type="journal article" date="2023" name="G3 (Bethesda)">
        <title>A reference genome for the long-term kleptoplast-retaining sea slug Elysia crispata morphotype clarki.</title>
        <authorList>
            <person name="Eastman K.E."/>
            <person name="Pendleton A.L."/>
            <person name="Shaikh M.A."/>
            <person name="Suttiyut T."/>
            <person name="Ogas R."/>
            <person name="Tomko P."/>
            <person name="Gavelis G."/>
            <person name="Widhalm J.R."/>
            <person name="Wisecaver J.H."/>
        </authorList>
    </citation>
    <scope>NUCLEOTIDE SEQUENCE</scope>
    <source>
        <strain evidence="1">ECLA1</strain>
    </source>
</reference>
<evidence type="ECO:0000313" key="1">
    <source>
        <dbReference type="EMBL" id="KAK3698014.1"/>
    </source>
</evidence>